<dbReference type="SUPFAM" id="SSF55874">
    <property type="entry name" value="ATPase domain of HSP90 chaperone/DNA topoisomerase II/histidine kinase"/>
    <property type="match status" value="1"/>
</dbReference>
<evidence type="ECO:0000313" key="12">
    <source>
        <dbReference type="EMBL" id="MFB9625443.1"/>
    </source>
</evidence>
<dbReference type="PANTHER" id="PTHR24421:SF10">
    <property type="entry name" value="NITRATE_NITRITE SENSOR PROTEIN NARQ"/>
    <property type="match status" value="1"/>
</dbReference>
<keyword evidence="3" id="KW-0597">Phosphoprotein</keyword>
<keyword evidence="9" id="KW-0812">Transmembrane</keyword>
<evidence type="ECO:0000256" key="4">
    <source>
        <dbReference type="ARBA" id="ARBA00022679"/>
    </source>
</evidence>
<dbReference type="Gene3D" id="3.30.565.10">
    <property type="entry name" value="Histidine kinase-like ATPase, C-terminal domain"/>
    <property type="match status" value="1"/>
</dbReference>
<evidence type="ECO:0000259" key="10">
    <source>
        <dbReference type="Pfam" id="PF02518"/>
    </source>
</evidence>
<keyword evidence="7" id="KW-0067">ATP-binding</keyword>
<dbReference type="InterPro" id="IPR003594">
    <property type="entry name" value="HATPase_dom"/>
</dbReference>
<sequence>MRRGGVCLALLALKVPAVALLAVPPLALTHLYGALSFPALVLLVLGGRRLATVSRALHRRWTDTTIPSPYPPRPRIERAEQGWYWTGYDYHRGRPLATVSLWFNWVARDPATWRDLLWLALDPVAGTILLLPGVLGFAAPLRLHARWTHALLAPTGHARLTDRVRQLTDTRAEALDAQAAELERIERDLHDGAQARLVAIQLTLSMAQRTLREDPDSADELLCEARATAAAAVAQLRDLVHGIRPPVLSERGLSDALRLLALEHPLAVSVTADLPGRLVPPLESAVYFAAAELLANVAKHAQAGSAAVHVVRRGGLLRLAVTDDGVGGADPAAGTGLVGVERRLRPFDGTLIVDSPPGGPTTVTLEVPCALSSPRTSTC</sequence>
<dbReference type="GO" id="GO:0016301">
    <property type="term" value="F:kinase activity"/>
    <property type="evidence" value="ECO:0007669"/>
    <property type="project" value="UniProtKB-KW"/>
</dbReference>
<reference evidence="12 13" key="1">
    <citation type="submission" date="2024-09" db="EMBL/GenBank/DDBJ databases">
        <authorList>
            <person name="Sun Q."/>
            <person name="Mori K."/>
        </authorList>
    </citation>
    <scope>NUCLEOTIDE SEQUENCE [LARGE SCALE GENOMIC DNA]</scope>
    <source>
        <strain evidence="12 13">JCM 3143</strain>
    </source>
</reference>
<evidence type="ECO:0000256" key="7">
    <source>
        <dbReference type="ARBA" id="ARBA00022840"/>
    </source>
</evidence>
<comment type="catalytic activity">
    <reaction evidence="1">
        <text>ATP + protein L-histidine = ADP + protein N-phospho-L-histidine.</text>
        <dbReference type="EC" id="2.7.13.3"/>
    </reaction>
</comment>
<evidence type="ECO:0000256" key="3">
    <source>
        <dbReference type="ARBA" id="ARBA00022553"/>
    </source>
</evidence>
<accession>A0ABV5S3T7</accession>
<dbReference type="InterPro" id="IPR011712">
    <property type="entry name" value="Sig_transdc_His_kin_sub3_dim/P"/>
</dbReference>
<dbReference type="EC" id="2.7.13.3" evidence="2"/>
<evidence type="ECO:0000256" key="9">
    <source>
        <dbReference type="SAM" id="Phobius"/>
    </source>
</evidence>
<evidence type="ECO:0000256" key="8">
    <source>
        <dbReference type="ARBA" id="ARBA00023012"/>
    </source>
</evidence>
<keyword evidence="5" id="KW-0547">Nucleotide-binding</keyword>
<dbReference type="Pfam" id="PF02518">
    <property type="entry name" value="HATPase_c"/>
    <property type="match status" value="1"/>
</dbReference>
<dbReference type="Proteomes" id="UP001589532">
    <property type="component" value="Unassembled WGS sequence"/>
</dbReference>
<dbReference type="CDD" id="cd16917">
    <property type="entry name" value="HATPase_UhpB-NarQ-NarX-like"/>
    <property type="match status" value="1"/>
</dbReference>
<feature type="domain" description="Signal transduction histidine kinase subgroup 3 dimerisation and phosphoacceptor" evidence="11">
    <location>
        <begin position="181"/>
        <end position="248"/>
    </location>
</feature>
<dbReference type="Gene3D" id="1.20.5.1930">
    <property type="match status" value="1"/>
</dbReference>
<organism evidence="12 13">
    <name type="scientific">Nonomuraea helvata</name>
    <dbReference type="NCBI Taxonomy" id="37484"/>
    <lineage>
        <taxon>Bacteria</taxon>
        <taxon>Bacillati</taxon>
        <taxon>Actinomycetota</taxon>
        <taxon>Actinomycetes</taxon>
        <taxon>Streptosporangiales</taxon>
        <taxon>Streptosporangiaceae</taxon>
        <taxon>Nonomuraea</taxon>
    </lineage>
</organism>
<keyword evidence="13" id="KW-1185">Reference proteome</keyword>
<gene>
    <name evidence="12" type="ORF">ACFFSA_20345</name>
</gene>
<keyword evidence="9" id="KW-1133">Transmembrane helix</keyword>
<evidence type="ECO:0000256" key="5">
    <source>
        <dbReference type="ARBA" id="ARBA00022741"/>
    </source>
</evidence>
<evidence type="ECO:0000256" key="2">
    <source>
        <dbReference type="ARBA" id="ARBA00012438"/>
    </source>
</evidence>
<protein>
    <recommendedName>
        <fullName evidence="2">histidine kinase</fullName>
        <ecNumber evidence="2">2.7.13.3</ecNumber>
    </recommendedName>
</protein>
<keyword evidence="9" id="KW-0472">Membrane</keyword>
<keyword evidence="4" id="KW-0808">Transferase</keyword>
<name>A0ABV5S3T7_9ACTN</name>
<dbReference type="EMBL" id="JBHMBW010000016">
    <property type="protein sequence ID" value="MFB9625443.1"/>
    <property type="molecule type" value="Genomic_DNA"/>
</dbReference>
<keyword evidence="6 12" id="KW-0418">Kinase</keyword>
<dbReference type="InterPro" id="IPR036890">
    <property type="entry name" value="HATPase_C_sf"/>
</dbReference>
<evidence type="ECO:0000256" key="6">
    <source>
        <dbReference type="ARBA" id="ARBA00022777"/>
    </source>
</evidence>
<evidence type="ECO:0000313" key="13">
    <source>
        <dbReference type="Proteomes" id="UP001589532"/>
    </source>
</evidence>
<dbReference type="PANTHER" id="PTHR24421">
    <property type="entry name" value="NITRATE/NITRITE SENSOR PROTEIN NARX-RELATED"/>
    <property type="match status" value="1"/>
</dbReference>
<comment type="caution">
    <text evidence="12">The sequence shown here is derived from an EMBL/GenBank/DDBJ whole genome shotgun (WGS) entry which is preliminary data.</text>
</comment>
<feature type="transmembrane region" description="Helical" evidence="9">
    <location>
        <begin position="116"/>
        <end position="139"/>
    </location>
</feature>
<keyword evidence="8" id="KW-0902">Two-component regulatory system</keyword>
<evidence type="ECO:0000259" key="11">
    <source>
        <dbReference type="Pfam" id="PF07730"/>
    </source>
</evidence>
<proteinExistence type="predicted"/>
<evidence type="ECO:0000256" key="1">
    <source>
        <dbReference type="ARBA" id="ARBA00000085"/>
    </source>
</evidence>
<feature type="domain" description="Histidine kinase/HSP90-like ATPase" evidence="10">
    <location>
        <begin position="286"/>
        <end position="369"/>
    </location>
</feature>
<dbReference type="RefSeq" id="WP_344987930.1">
    <property type="nucleotide sequence ID" value="NZ_BAAAXV010000002.1"/>
</dbReference>
<dbReference type="InterPro" id="IPR050482">
    <property type="entry name" value="Sensor_HK_TwoCompSys"/>
</dbReference>
<feature type="transmembrane region" description="Helical" evidence="9">
    <location>
        <begin position="31"/>
        <end position="51"/>
    </location>
</feature>
<dbReference type="Pfam" id="PF07730">
    <property type="entry name" value="HisKA_3"/>
    <property type="match status" value="1"/>
</dbReference>